<organism evidence="1 2">
    <name type="scientific">Cyanomargarita calcarea GSE-NOS-MK-12-04C</name>
    <dbReference type="NCBI Taxonomy" id="2839659"/>
    <lineage>
        <taxon>Bacteria</taxon>
        <taxon>Bacillati</taxon>
        <taxon>Cyanobacteriota</taxon>
        <taxon>Cyanophyceae</taxon>
        <taxon>Nostocales</taxon>
        <taxon>Cyanomargaritaceae</taxon>
        <taxon>Cyanomargarita</taxon>
    </lineage>
</organism>
<proteinExistence type="predicted"/>
<dbReference type="AlphaFoldDB" id="A0A951QJ52"/>
<gene>
    <name evidence="1" type="ORF">KME60_00760</name>
</gene>
<dbReference type="EMBL" id="JAHHGZ010000001">
    <property type="protein sequence ID" value="MBW4665992.1"/>
    <property type="molecule type" value="Genomic_DNA"/>
</dbReference>
<comment type="caution">
    <text evidence="1">The sequence shown here is derived from an EMBL/GenBank/DDBJ whole genome shotgun (WGS) entry which is preliminary data.</text>
</comment>
<name>A0A951QJ52_9CYAN</name>
<evidence type="ECO:0000313" key="1">
    <source>
        <dbReference type="EMBL" id="MBW4665992.1"/>
    </source>
</evidence>
<evidence type="ECO:0000313" key="2">
    <source>
        <dbReference type="Proteomes" id="UP000729701"/>
    </source>
</evidence>
<dbReference type="Proteomes" id="UP000729701">
    <property type="component" value="Unassembled WGS sequence"/>
</dbReference>
<reference evidence="1" key="2">
    <citation type="journal article" date="2022" name="Microbiol. Resour. Announc.">
        <title>Metagenome Sequencing to Explore Phylogenomics of Terrestrial Cyanobacteria.</title>
        <authorList>
            <person name="Ward R.D."/>
            <person name="Stajich J.E."/>
            <person name="Johansen J.R."/>
            <person name="Huntemann M."/>
            <person name="Clum A."/>
            <person name="Foster B."/>
            <person name="Foster B."/>
            <person name="Roux S."/>
            <person name="Palaniappan K."/>
            <person name="Varghese N."/>
            <person name="Mukherjee S."/>
            <person name="Reddy T.B.K."/>
            <person name="Daum C."/>
            <person name="Copeland A."/>
            <person name="Chen I.A."/>
            <person name="Ivanova N.N."/>
            <person name="Kyrpides N.C."/>
            <person name="Shapiro N."/>
            <person name="Eloe-Fadrosh E.A."/>
            <person name="Pietrasiak N."/>
        </authorList>
    </citation>
    <scope>NUCLEOTIDE SEQUENCE</scope>
    <source>
        <strain evidence="1">GSE-NOS-MK-12-04C</strain>
    </source>
</reference>
<accession>A0A951QJ52</accession>
<sequence length="137" mass="15131">MVRSNGVKTETSALSDIEDPVIIEEELESVQDALEDPVTIEEEPESVQDVQDIDDILNSLKSLLSTVDKLQKIRQEVGDIKPLIGRMLDGELLAGDELEQLKIGVTGMNRLVRAYSDHQAALAKAQPARKLLDQVLK</sequence>
<reference evidence="1" key="1">
    <citation type="submission" date="2021-05" db="EMBL/GenBank/DDBJ databases">
        <authorList>
            <person name="Pietrasiak N."/>
            <person name="Ward R."/>
            <person name="Stajich J.E."/>
            <person name="Kurbessoian T."/>
        </authorList>
    </citation>
    <scope>NUCLEOTIDE SEQUENCE</scope>
    <source>
        <strain evidence="1">GSE-NOS-MK-12-04C</strain>
    </source>
</reference>
<protein>
    <submittedName>
        <fullName evidence="1">Uncharacterized protein</fullName>
    </submittedName>
</protein>